<evidence type="ECO:0000313" key="7">
    <source>
        <dbReference type="Proteomes" id="UP000184330"/>
    </source>
</evidence>
<dbReference type="PANTHER" id="PTHR23502">
    <property type="entry name" value="MAJOR FACILITATOR SUPERFAMILY"/>
    <property type="match status" value="1"/>
</dbReference>
<dbReference type="PANTHER" id="PTHR23502:SF160">
    <property type="entry name" value="MAJOR FACILITATOR SUPERFAMILY (MFS) PROFILE DOMAIN-CONTAINING PROTEIN-RELATED"/>
    <property type="match status" value="1"/>
</dbReference>
<dbReference type="SUPFAM" id="SSF103473">
    <property type="entry name" value="MFS general substrate transporter"/>
    <property type="match status" value="1"/>
</dbReference>
<evidence type="ECO:0000256" key="4">
    <source>
        <dbReference type="ARBA" id="ARBA00023136"/>
    </source>
</evidence>
<dbReference type="OrthoDB" id="2585655at2759"/>
<feature type="transmembrane region" description="Helical" evidence="5">
    <location>
        <begin position="51"/>
        <end position="70"/>
    </location>
</feature>
<keyword evidence="3 5" id="KW-1133">Transmembrane helix</keyword>
<evidence type="ECO:0000256" key="1">
    <source>
        <dbReference type="ARBA" id="ARBA00004141"/>
    </source>
</evidence>
<evidence type="ECO:0000313" key="6">
    <source>
        <dbReference type="EMBL" id="CZR51360.1"/>
    </source>
</evidence>
<comment type="subcellular location">
    <subcellularLocation>
        <location evidence="1">Membrane</location>
        <topology evidence="1">Multi-pass membrane protein</topology>
    </subcellularLocation>
</comment>
<dbReference type="GO" id="GO:0022857">
    <property type="term" value="F:transmembrane transporter activity"/>
    <property type="evidence" value="ECO:0007669"/>
    <property type="project" value="TreeGrafter"/>
</dbReference>
<evidence type="ECO:0000256" key="5">
    <source>
        <dbReference type="SAM" id="Phobius"/>
    </source>
</evidence>
<dbReference type="InterPro" id="IPR036259">
    <property type="entry name" value="MFS_trans_sf"/>
</dbReference>
<accession>A0A1L7WF04</accession>
<dbReference type="Proteomes" id="UP000184330">
    <property type="component" value="Unassembled WGS sequence"/>
</dbReference>
<evidence type="ECO:0000256" key="3">
    <source>
        <dbReference type="ARBA" id="ARBA00022989"/>
    </source>
</evidence>
<feature type="transmembrane region" description="Helical" evidence="5">
    <location>
        <begin position="20"/>
        <end position="39"/>
    </location>
</feature>
<gene>
    <name evidence="6" type="ORF">PAC_01235</name>
</gene>
<keyword evidence="4 5" id="KW-0472">Membrane</keyword>
<keyword evidence="2 5" id="KW-0812">Transmembrane</keyword>
<dbReference type="EMBL" id="FJOG01000001">
    <property type="protein sequence ID" value="CZR51360.1"/>
    <property type="molecule type" value="Genomic_DNA"/>
</dbReference>
<feature type="transmembrane region" description="Helical" evidence="5">
    <location>
        <begin position="199"/>
        <end position="222"/>
    </location>
</feature>
<protein>
    <submittedName>
        <fullName evidence="6">Uncharacterized protein</fullName>
    </submittedName>
</protein>
<organism evidence="6 7">
    <name type="scientific">Phialocephala subalpina</name>
    <dbReference type="NCBI Taxonomy" id="576137"/>
    <lineage>
        <taxon>Eukaryota</taxon>
        <taxon>Fungi</taxon>
        <taxon>Dikarya</taxon>
        <taxon>Ascomycota</taxon>
        <taxon>Pezizomycotina</taxon>
        <taxon>Leotiomycetes</taxon>
        <taxon>Helotiales</taxon>
        <taxon>Mollisiaceae</taxon>
        <taxon>Phialocephala</taxon>
        <taxon>Phialocephala fortinii species complex</taxon>
    </lineage>
</organism>
<dbReference type="GO" id="GO:0005886">
    <property type="term" value="C:plasma membrane"/>
    <property type="evidence" value="ECO:0007669"/>
    <property type="project" value="TreeGrafter"/>
</dbReference>
<feature type="transmembrane region" description="Helical" evidence="5">
    <location>
        <begin position="90"/>
        <end position="114"/>
    </location>
</feature>
<sequence>MAFGTTTAGNPKWWPAWVRYTVLANLCWFVFMGNCYVSGITTGFEQIAEEFRVGFGSLTSIVYCFGAGSVESLGPSMIADLFLERYFATAMALFALFLSRGSQIVPVIAGYLIAEISYRRPYVYGGETAAKADKEATQMIKNKQDKSIGDDLASIQTGTAPSVPYAGSYWKDLVSFRNRGQKENSLRAFPKQLTLPWRFLLVPGALYAAISYGVILGGIVIISS</sequence>
<dbReference type="AlphaFoldDB" id="A0A1L7WF04"/>
<dbReference type="STRING" id="576137.A0A1L7WF04"/>
<reference evidence="6 7" key="1">
    <citation type="submission" date="2016-03" db="EMBL/GenBank/DDBJ databases">
        <authorList>
            <person name="Ploux O."/>
        </authorList>
    </citation>
    <scope>NUCLEOTIDE SEQUENCE [LARGE SCALE GENOMIC DNA]</scope>
    <source>
        <strain evidence="6 7">UAMH 11012</strain>
    </source>
</reference>
<evidence type="ECO:0000256" key="2">
    <source>
        <dbReference type="ARBA" id="ARBA00022692"/>
    </source>
</evidence>
<name>A0A1L7WF04_9HELO</name>
<proteinExistence type="predicted"/>
<keyword evidence="7" id="KW-1185">Reference proteome</keyword>